<feature type="region of interest" description="Disordered" evidence="1">
    <location>
        <begin position="1"/>
        <end position="146"/>
    </location>
</feature>
<evidence type="ECO:0000256" key="2">
    <source>
        <dbReference type="SAM" id="Phobius"/>
    </source>
</evidence>
<feature type="compositionally biased region" description="Low complexity" evidence="1">
    <location>
        <begin position="101"/>
        <end position="127"/>
    </location>
</feature>
<dbReference type="Pfam" id="PF12089">
    <property type="entry name" value="DUF3566"/>
    <property type="match status" value="1"/>
</dbReference>
<name>A0ABS1Q273_9ACTN</name>
<keyword evidence="2" id="KW-0472">Membrane</keyword>
<feature type="compositionally biased region" description="Gly residues" evidence="1">
    <location>
        <begin position="1"/>
        <end position="35"/>
    </location>
</feature>
<evidence type="ECO:0000259" key="3">
    <source>
        <dbReference type="Pfam" id="PF12089"/>
    </source>
</evidence>
<protein>
    <submittedName>
        <fullName evidence="4">DUF3566 domain-containing protein</fullName>
    </submittedName>
</protein>
<feature type="transmembrane region" description="Helical" evidence="2">
    <location>
        <begin position="161"/>
        <end position="184"/>
    </location>
</feature>
<comment type="caution">
    <text evidence="4">The sequence shown here is derived from an EMBL/GenBank/DDBJ whole genome shotgun (WGS) entry which is preliminary data.</text>
</comment>
<evidence type="ECO:0000256" key="1">
    <source>
        <dbReference type="SAM" id="MobiDB-lite"/>
    </source>
</evidence>
<dbReference type="Proteomes" id="UP000621510">
    <property type="component" value="Unassembled WGS sequence"/>
</dbReference>
<feature type="transmembrane region" description="Helical" evidence="2">
    <location>
        <begin position="220"/>
        <end position="246"/>
    </location>
</feature>
<feature type="domain" description="DUF3566" evidence="3">
    <location>
        <begin position="144"/>
        <end position="262"/>
    </location>
</feature>
<feature type="compositionally biased region" description="Basic and acidic residues" evidence="1">
    <location>
        <begin position="46"/>
        <end position="58"/>
    </location>
</feature>
<reference evidence="4 5" key="1">
    <citation type="submission" date="2021-01" db="EMBL/GenBank/DDBJ databases">
        <title>WGS of actinomycetes isolated from Thailand.</title>
        <authorList>
            <person name="Thawai C."/>
        </authorList>
    </citation>
    <scope>NUCLEOTIDE SEQUENCE [LARGE SCALE GENOMIC DNA]</scope>
    <source>
        <strain evidence="4 5">CA3R110</strain>
    </source>
</reference>
<gene>
    <name evidence="4" type="ORF">JK364_41375</name>
</gene>
<dbReference type="InterPro" id="IPR021949">
    <property type="entry name" value="DUF3566_TM"/>
</dbReference>
<dbReference type="EMBL" id="JAERRG010000025">
    <property type="protein sequence ID" value="MBL1118773.1"/>
    <property type="molecule type" value="Genomic_DNA"/>
</dbReference>
<proteinExistence type="predicted"/>
<evidence type="ECO:0000313" key="5">
    <source>
        <dbReference type="Proteomes" id="UP000621510"/>
    </source>
</evidence>
<dbReference type="RefSeq" id="WP_201856583.1">
    <property type="nucleotide sequence ID" value="NZ_JAERRG010000025.1"/>
</dbReference>
<keyword evidence="5" id="KW-1185">Reference proteome</keyword>
<evidence type="ECO:0000313" key="4">
    <source>
        <dbReference type="EMBL" id="MBL1118773.1"/>
    </source>
</evidence>
<keyword evidence="2" id="KW-1133">Transmembrane helix</keyword>
<sequence>MSGATGAAGGGADAGGRPGSGAPTGGHTAGDGARGPAGDSAAAVTETRKLRPQRDPHPKPQYSSPLPNERPAPAQPAQPYHPPQAYAPPPGGGAGLGGSVPGQAAQAAHTGQTAQTGQTGHQQAATAVRRPRTSAGARPAPRTRKARLRVARVDPWSVMKVSFLLAIALGICTVIAVAVLWMVMDAMGVFNAVGGTISDATESQKGSGFDLESFLSLPRVLGFTGIIAVINVVLATALATLGAFIYNLSAGFVGGVELTLAEDE</sequence>
<feature type="compositionally biased region" description="Pro residues" evidence="1">
    <location>
        <begin position="68"/>
        <end position="91"/>
    </location>
</feature>
<accession>A0ABS1Q273</accession>
<keyword evidence="2" id="KW-0812">Transmembrane</keyword>
<organism evidence="4 5">
    <name type="scientific">Streptomyces endocoffeicus</name>
    <dbReference type="NCBI Taxonomy" id="2898945"/>
    <lineage>
        <taxon>Bacteria</taxon>
        <taxon>Bacillati</taxon>
        <taxon>Actinomycetota</taxon>
        <taxon>Actinomycetes</taxon>
        <taxon>Kitasatosporales</taxon>
        <taxon>Streptomycetaceae</taxon>
        <taxon>Streptomyces</taxon>
    </lineage>
</organism>